<organism evidence="1 2">
    <name type="scientific">Hucho hucho</name>
    <name type="common">huchen</name>
    <dbReference type="NCBI Taxonomy" id="62062"/>
    <lineage>
        <taxon>Eukaryota</taxon>
        <taxon>Metazoa</taxon>
        <taxon>Chordata</taxon>
        <taxon>Craniata</taxon>
        <taxon>Vertebrata</taxon>
        <taxon>Euteleostomi</taxon>
        <taxon>Actinopterygii</taxon>
        <taxon>Neopterygii</taxon>
        <taxon>Teleostei</taxon>
        <taxon>Protacanthopterygii</taxon>
        <taxon>Salmoniformes</taxon>
        <taxon>Salmonidae</taxon>
        <taxon>Salmoninae</taxon>
        <taxon>Hucho</taxon>
    </lineage>
</organism>
<keyword evidence="2" id="KW-1185">Reference proteome</keyword>
<proteinExistence type="predicted"/>
<accession>A0A4W5PCH4</accession>
<dbReference type="InterPro" id="IPR013783">
    <property type="entry name" value="Ig-like_fold"/>
</dbReference>
<evidence type="ECO:0000313" key="2">
    <source>
        <dbReference type="Proteomes" id="UP000314982"/>
    </source>
</evidence>
<dbReference type="Gene3D" id="2.60.40.10">
    <property type="entry name" value="Immunoglobulins"/>
    <property type="match status" value="1"/>
</dbReference>
<protein>
    <recommendedName>
        <fullName evidence="3">Immunoglobulin V-set domain-containing protein</fullName>
    </recommendedName>
</protein>
<reference evidence="2" key="1">
    <citation type="submission" date="2018-06" db="EMBL/GenBank/DDBJ databases">
        <title>Genome assembly of Danube salmon.</title>
        <authorList>
            <person name="Macqueen D.J."/>
            <person name="Gundappa M.K."/>
        </authorList>
    </citation>
    <scope>NUCLEOTIDE SEQUENCE [LARGE SCALE GENOMIC DNA]</scope>
</reference>
<dbReference type="Proteomes" id="UP000314982">
    <property type="component" value="Unassembled WGS sequence"/>
</dbReference>
<dbReference type="Ensembl" id="ENSHHUT00000063212.1">
    <property type="protein sequence ID" value="ENSHHUP00000061137.1"/>
    <property type="gene ID" value="ENSHHUG00000036229.1"/>
</dbReference>
<reference evidence="1" key="3">
    <citation type="submission" date="2025-09" db="UniProtKB">
        <authorList>
            <consortium name="Ensembl"/>
        </authorList>
    </citation>
    <scope>IDENTIFICATION</scope>
</reference>
<reference evidence="1" key="2">
    <citation type="submission" date="2025-08" db="UniProtKB">
        <authorList>
            <consortium name="Ensembl"/>
        </authorList>
    </citation>
    <scope>IDENTIFICATION</scope>
</reference>
<dbReference type="GeneTree" id="ENSGT00940000159628"/>
<evidence type="ECO:0008006" key="3">
    <source>
        <dbReference type="Google" id="ProtNLM"/>
    </source>
</evidence>
<name>A0A4W5PCH4_9TELE</name>
<evidence type="ECO:0000313" key="1">
    <source>
        <dbReference type="Ensembl" id="ENSHHUP00000061137.1"/>
    </source>
</evidence>
<sequence length="95" mass="10797">EGTHNYTAGRSRQKVIHFNGVKLHVDSSQPSVFALRGSNATLSCQYWYEPELSSPRRVRVKWSWLPMVGGHETDVLVAIGPRIHSFGDFRYSSYS</sequence>
<dbReference type="AlphaFoldDB" id="A0A4W5PCH4"/>